<proteinExistence type="predicted"/>
<organism evidence="1">
    <name type="scientific">Arundo donax</name>
    <name type="common">Giant reed</name>
    <name type="synonym">Donax arundinaceus</name>
    <dbReference type="NCBI Taxonomy" id="35708"/>
    <lineage>
        <taxon>Eukaryota</taxon>
        <taxon>Viridiplantae</taxon>
        <taxon>Streptophyta</taxon>
        <taxon>Embryophyta</taxon>
        <taxon>Tracheophyta</taxon>
        <taxon>Spermatophyta</taxon>
        <taxon>Magnoliopsida</taxon>
        <taxon>Liliopsida</taxon>
        <taxon>Poales</taxon>
        <taxon>Poaceae</taxon>
        <taxon>PACMAD clade</taxon>
        <taxon>Arundinoideae</taxon>
        <taxon>Arundineae</taxon>
        <taxon>Arundo</taxon>
    </lineage>
</organism>
<accession>A0A0A8YLR2</accession>
<sequence length="34" mass="3642">MLQIKESVHGKAHTSILRRSSPIARGASLCLLAP</sequence>
<reference evidence="1" key="1">
    <citation type="submission" date="2014-09" db="EMBL/GenBank/DDBJ databases">
        <authorList>
            <person name="Magalhaes I.L.F."/>
            <person name="Oliveira U."/>
            <person name="Santos F.R."/>
            <person name="Vidigal T.H.D.A."/>
            <person name="Brescovit A.D."/>
            <person name="Santos A.J."/>
        </authorList>
    </citation>
    <scope>NUCLEOTIDE SEQUENCE</scope>
    <source>
        <tissue evidence="1">Shoot tissue taken approximately 20 cm above the soil surface</tissue>
    </source>
</reference>
<evidence type="ECO:0000313" key="1">
    <source>
        <dbReference type="EMBL" id="JAD27556.1"/>
    </source>
</evidence>
<protein>
    <submittedName>
        <fullName evidence="1">Uncharacterized protein</fullName>
    </submittedName>
</protein>
<reference evidence="1" key="2">
    <citation type="journal article" date="2015" name="Data Brief">
        <title>Shoot transcriptome of the giant reed, Arundo donax.</title>
        <authorList>
            <person name="Barrero R.A."/>
            <person name="Guerrero F.D."/>
            <person name="Moolhuijzen P."/>
            <person name="Goolsby J.A."/>
            <person name="Tidwell J."/>
            <person name="Bellgard S.E."/>
            <person name="Bellgard M.I."/>
        </authorList>
    </citation>
    <scope>NUCLEOTIDE SEQUENCE</scope>
    <source>
        <tissue evidence="1">Shoot tissue taken approximately 20 cm above the soil surface</tissue>
    </source>
</reference>
<dbReference type="EMBL" id="GBRH01270339">
    <property type="protein sequence ID" value="JAD27556.1"/>
    <property type="molecule type" value="Transcribed_RNA"/>
</dbReference>
<dbReference type="AlphaFoldDB" id="A0A0A8YLR2"/>
<name>A0A0A8YLR2_ARUDO</name>